<keyword evidence="3 6" id="KW-0547">Nucleotide-binding</keyword>
<dbReference type="GO" id="GO:0008017">
    <property type="term" value="F:microtubule binding"/>
    <property type="evidence" value="ECO:0007669"/>
    <property type="project" value="InterPro"/>
</dbReference>
<dbReference type="PRINTS" id="PR00380">
    <property type="entry name" value="KINESINHEAVY"/>
</dbReference>
<evidence type="ECO:0000256" key="2">
    <source>
        <dbReference type="ARBA" id="ARBA00022490"/>
    </source>
</evidence>
<feature type="region of interest" description="Disordered" evidence="8">
    <location>
        <begin position="762"/>
        <end position="781"/>
    </location>
</feature>
<feature type="region of interest" description="Disordered" evidence="8">
    <location>
        <begin position="1059"/>
        <end position="1098"/>
    </location>
</feature>
<evidence type="ECO:0000313" key="11">
    <source>
        <dbReference type="Proteomes" id="UP000605846"/>
    </source>
</evidence>
<feature type="compositionally biased region" description="Polar residues" evidence="8">
    <location>
        <begin position="1087"/>
        <end position="1098"/>
    </location>
</feature>
<evidence type="ECO:0000256" key="6">
    <source>
        <dbReference type="PROSITE-ProRule" id="PRU00283"/>
    </source>
</evidence>
<comment type="caution">
    <text evidence="10">The sequence shown here is derived from an EMBL/GenBank/DDBJ whole genome shotgun (WGS) entry which is preliminary data.</text>
</comment>
<accession>A0A8H7BZV9</accession>
<dbReference type="InterPro" id="IPR027640">
    <property type="entry name" value="Kinesin-like_fam"/>
</dbReference>
<dbReference type="PANTHER" id="PTHR47969">
    <property type="entry name" value="CHROMOSOME-ASSOCIATED KINESIN KIF4A-RELATED"/>
    <property type="match status" value="1"/>
</dbReference>
<organism evidence="10 11">
    <name type="scientific">Apophysomyces ossiformis</name>
    <dbReference type="NCBI Taxonomy" id="679940"/>
    <lineage>
        <taxon>Eukaryota</taxon>
        <taxon>Fungi</taxon>
        <taxon>Fungi incertae sedis</taxon>
        <taxon>Mucoromycota</taxon>
        <taxon>Mucoromycotina</taxon>
        <taxon>Mucoromycetes</taxon>
        <taxon>Mucorales</taxon>
        <taxon>Mucorineae</taxon>
        <taxon>Mucoraceae</taxon>
        <taxon>Apophysomyces</taxon>
    </lineage>
</organism>
<dbReference type="InterPro" id="IPR001752">
    <property type="entry name" value="Kinesin_motor_dom"/>
</dbReference>
<dbReference type="InterPro" id="IPR036961">
    <property type="entry name" value="Kinesin_motor_dom_sf"/>
</dbReference>
<feature type="compositionally biased region" description="Polar residues" evidence="8">
    <location>
        <begin position="713"/>
        <end position="725"/>
    </location>
</feature>
<feature type="domain" description="Kinesin motor" evidence="9">
    <location>
        <begin position="11"/>
        <end position="421"/>
    </location>
</feature>
<dbReference type="GO" id="GO:0007052">
    <property type="term" value="P:mitotic spindle organization"/>
    <property type="evidence" value="ECO:0007669"/>
    <property type="project" value="TreeGrafter"/>
</dbReference>
<dbReference type="GO" id="GO:0007018">
    <property type="term" value="P:microtubule-based movement"/>
    <property type="evidence" value="ECO:0007669"/>
    <property type="project" value="InterPro"/>
</dbReference>
<dbReference type="PROSITE" id="PS50067">
    <property type="entry name" value="KINESIN_MOTOR_2"/>
    <property type="match status" value="1"/>
</dbReference>
<dbReference type="SUPFAM" id="SSF52540">
    <property type="entry name" value="P-loop containing nucleoside triphosphate hydrolases"/>
    <property type="match status" value="1"/>
</dbReference>
<evidence type="ECO:0000313" key="10">
    <source>
        <dbReference type="EMBL" id="KAF7729727.1"/>
    </source>
</evidence>
<evidence type="ECO:0000256" key="4">
    <source>
        <dbReference type="ARBA" id="ARBA00022840"/>
    </source>
</evidence>
<dbReference type="AlphaFoldDB" id="A0A8H7BZV9"/>
<dbReference type="SMART" id="SM00129">
    <property type="entry name" value="KISc"/>
    <property type="match status" value="1"/>
</dbReference>
<sequence length="1208" mass="137209">MSKDAQTATVQVGKSLRIRPLTERDRVQPRFANMGSNDVLRAHDKTVHVVSQNKLFTFDHVFGPESKQSEIFLGLGQKLIYKFIEGYNVTILAYGQTSSGKTYTMGTAQHSGRFDEEQEGIVPRAMSLLFDLLQQQPDMQPTSPSSSSASSNDLPSFARGLPRSFSRASPSRFKYTVKVSFVEIYNEDLIDLLNSAPPNERPPVTIREDTKGHIYWTGVKEVAVHSTEDVLFYLQQGTQNRATGATDMNEKSSRSHAIFSVTLKQEKFMSSSPGTPQTSRAASPVPSKLQSKHRSMSAMNVRPDSRQLEDGEWVITNSKFHFVDLAGSERLKRTAAEGDRRKEGININAGLLALGNVISALGDPSKRSTHIPYRDSKLTRLLQDSLGGSATTLMIACASPAEHNLAETLNTLQYANRARNIKNKVEKNEAEEWMTTDNTELLRTMIGKLKNEVKVLKSGPSANGISNGEVMASTAEYEQLYQEQCLLIADLQRQVEELDGEATVTRERNRIVEEELKRQSAMNGPNSGLNIVTDSDFEHLVEPVIEQYEKSLSSLESQLAMARAALHHSDIGFKEQQDKLDYCEIKLEEQKQIIMDLHIRLDESLARERKTEEYVSELEGKLKHSAQDAERDQELLQDLRSRILKFKEVDESTDRYIETLQQQVAALLTEKAQLEAKVEAFVSKPSNLTVEGQQIKEKEEEEVEKEGQKTGEDSGTQIKESLPNDRSYQLQLQLEELEEEHQQTLRELESVLGKYQEALEQLREKDNADTSRSEKQKRAQQEERRILYQQIGRLEQNVRALQAQLVNRDLEPQRNDEEAQDCINNLRKELEQTIRQKEEENEAHQAEISFLNESIKQLEYELQTSSERMKIFQQMSDEQKETAEVEKTLEELEIARVETDTSKQPLDNGVKAALLEETMQSLEHVQREYTALQEKYSELKTELDNKGAWTTESLSKPTCLANIHSKFKELFCQYTAQFKRVAAMHERVRSLSDSPIVENAQLIQALEEQLTVQQDTLRMETQNFRSEMKELMAKNRRLEKEIIMLRRRSTVNLASHRLSMASEASSDNDSAESTGIETPPLSGNGGRRQSSSPLAQLRNSAAAMVAEYERNMRSLMSRLLMAEQDAQIHRATVNKLVIKLSDTEKACLSKSQDNGMVSDGEIEELMQRMNAMKLQLELSESRNLEEARQREKIDMTRTMVEECESTKG</sequence>
<feature type="region of interest" description="Disordered" evidence="8">
    <location>
        <begin position="267"/>
        <end position="304"/>
    </location>
</feature>
<dbReference type="EMBL" id="JABAYA010000022">
    <property type="protein sequence ID" value="KAF7729727.1"/>
    <property type="molecule type" value="Genomic_DNA"/>
</dbReference>
<name>A0A8H7BZV9_9FUNG</name>
<keyword evidence="5 7" id="KW-0175">Coiled coil</keyword>
<keyword evidence="6" id="KW-0505">Motor protein</keyword>
<protein>
    <recommendedName>
        <fullName evidence="9">Kinesin motor domain-containing protein</fullName>
    </recommendedName>
</protein>
<keyword evidence="4 6" id="KW-0067">ATP-binding</keyword>
<dbReference type="GO" id="GO:0005524">
    <property type="term" value="F:ATP binding"/>
    <property type="evidence" value="ECO:0007669"/>
    <property type="project" value="UniProtKB-UniRule"/>
</dbReference>
<evidence type="ECO:0000256" key="7">
    <source>
        <dbReference type="SAM" id="Coils"/>
    </source>
</evidence>
<dbReference type="CDD" id="cd01372">
    <property type="entry name" value="KISc_KIF4"/>
    <property type="match status" value="1"/>
</dbReference>
<gene>
    <name evidence="10" type="ORF">EC973_003805</name>
</gene>
<feature type="region of interest" description="Disordered" evidence="8">
    <location>
        <begin position="689"/>
        <end position="725"/>
    </location>
</feature>
<dbReference type="Proteomes" id="UP000605846">
    <property type="component" value="Unassembled WGS sequence"/>
</dbReference>
<feature type="binding site" evidence="6">
    <location>
        <begin position="95"/>
        <end position="102"/>
    </location>
    <ligand>
        <name>ATP</name>
        <dbReference type="ChEBI" id="CHEBI:30616"/>
    </ligand>
</feature>
<dbReference type="OrthoDB" id="3176171at2759"/>
<reference evidence="10" key="1">
    <citation type="submission" date="2020-01" db="EMBL/GenBank/DDBJ databases">
        <title>Genome Sequencing of Three Apophysomyces-Like Fungal Strains Confirms a Novel Fungal Genus in the Mucoromycota with divergent Burkholderia-like Endosymbiotic Bacteria.</title>
        <authorList>
            <person name="Stajich J.E."/>
            <person name="Macias A.M."/>
            <person name="Carter-House D."/>
            <person name="Lovett B."/>
            <person name="Kasson L.R."/>
            <person name="Berry K."/>
            <person name="Grigoriev I."/>
            <person name="Chang Y."/>
            <person name="Spatafora J."/>
            <person name="Kasson M.T."/>
        </authorList>
    </citation>
    <scope>NUCLEOTIDE SEQUENCE</scope>
    <source>
        <strain evidence="10">NRRL A-21654</strain>
    </source>
</reference>
<comment type="similarity">
    <text evidence="6">Belongs to the TRAFAC class myosin-kinesin ATPase superfamily. Kinesin family.</text>
</comment>
<dbReference type="InterPro" id="IPR027417">
    <property type="entry name" value="P-loop_NTPase"/>
</dbReference>
<evidence type="ECO:0000256" key="5">
    <source>
        <dbReference type="ARBA" id="ARBA00023054"/>
    </source>
</evidence>
<dbReference type="Gene3D" id="3.40.850.10">
    <property type="entry name" value="Kinesin motor domain"/>
    <property type="match status" value="1"/>
</dbReference>
<dbReference type="GO" id="GO:0005737">
    <property type="term" value="C:cytoplasm"/>
    <property type="evidence" value="ECO:0007669"/>
    <property type="project" value="UniProtKB-SubCell"/>
</dbReference>
<dbReference type="GO" id="GO:0003777">
    <property type="term" value="F:microtubule motor activity"/>
    <property type="evidence" value="ECO:0007669"/>
    <property type="project" value="InterPro"/>
</dbReference>
<keyword evidence="2" id="KW-0963">Cytoplasm</keyword>
<dbReference type="GO" id="GO:0005875">
    <property type="term" value="C:microtubule associated complex"/>
    <property type="evidence" value="ECO:0007669"/>
    <property type="project" value="TreeGrafter"/>
</dbReference>
<evidence type="ECO:0000259" key="9">
    <source>
        <dbReference type="PROSITE" id="PS50067"/>
    </source>
</evidence>
<feature type="coiled-coil region" evidence="7">
    <location>
        <begin position="657"/>
        <end position="684"/>
    </location>
</feature>
<evidence type="ECO:0000256" key="3">
    <source>
        <dbReference type="ARBA" id="ARBA00022741"/>
    </source>
</evidence>
<dbReference type="PANTHER" id="PTHR47969:SF15">
    <property type="entry name" value="CHROMOSOME-ASSOCIATED KINESIN KIF4A-RELATED"/>
    <property type="match status" value="1"/>
</dbReference>
<keyword evidence="11" id="KW-1185">Reference proteome</keyword>
<dbReference type="Pfam" id="PF00225">
    <property type="entry name" value="Kinesin"/>
    <property type="match status" value="1"/>
</dbReference>
<dbReference type="PROSITE" id="PS00411">
    <property type="entry name" value="KINESIN_MOTOR_1"/>
    <property type="match status" value="1"/>
</dbReference>
<feature type="coiled-coil region" evidence="7">
    <location>
        <begin position="1003"/>
        <end position="1048"/>
    </location>
</feature>
<evidence type="ECO:0000256" key="8">
    <source>
        <dbReference type="SAM" id="MobiDB-lite"/>
    </source>
</evidence>
<feature type="compositionally biased region" description="Low complexity" evidence="8">
    <location>
        <begin position="1059"/>
        <end position="1073"/>
    </location>
</feature>
<feature type="coiled-coil region" evidence="7">
    <location>
        <begin position="481"/>
        <end position="508"/>
    </location>
</feature>
<dbReference type="InterPro" id="IPR019821">
    <property type="entry name" value="Kinesin_motor_CS"/>
</dbReference>
<dbReference type="GO" id="GO:0051231">
    <property type="term" value="P:spindle elongation"/>
    <property type="evidence" value="ECO:0007669"/>
    <property type="project" value="TreeGrafter"/>
</dbReference>
<comment type="subcellular location">
    <subcellularLocation>
        <location evidence="1">Cytoplasm</location>
    </subcellularLocation>
</comment>
<proteinExistence type="inferred from homology"/>
<feature type="compositionally biased region" description="Polar residues" evidence="8">
    <location>
        <begin position="268"/>
        <end position="281"/>
    </location>
</feature>
<evidence type="ECO:0000256" key="1">
    <source>
        <dbReference type="ARBA" id="ARBA00004496"/>
    </source>
</evidence>